<evidence type="ECO:0000256" key="2">
    <source>
        <dbReference type="ARBA" id="ARBA00022679"/>
    </source>
</evidence>
<keyword evidence="2 6" id="KW-0808">Transferase</keyword>
<dbReference type="GO" id="GO:0003677">
    <property type="term" value="F:DNA binding"/>
    <property type="evidence" value="ECO:0007669"/>
    <property type="project" value="TreeGrafter"/>
</dbReference>
<keyword evidence="3 6" id="KW-0949">S-adenosyl-L-methionine</keyword>
<keyword evidence="4" id="KW-0680">Restriction system</keyword>
<comment type="catalytic activity">
    <reaction evidence="5 8">
        <text>a 2'-deoxycytidine in DNA + S-adenosyl-L-methionine = a 5-methyl-2'-deoxycytidine in DNA + S-adenosyl-L-homocysteine + H(+)</text>
        <dbReference type="Rhea" id="RHEA:13681"/>
        <dbReference type="Rhea" id="RHEA-COMP:11369"/>
        <dbReference type="Rhea" id="RHEA-COMP:11370"/>
        <dbReference type="ChEBI" id="CHEBI:15378"/>
        <dbReference type="ChEBI" id="CHEBI:57856"/>
        <dbReference type="ChEBI" id="CHEBI:59789"/>
        <dbReference type="ChEBI" id="CHEBI:85452"/>
        <dbReference type="ChEBI" id="CHEBI:85454"/>
        <dbReference type="EC" id="2.1.1.37"/>
    </reaction>
</comment>
<evidence type="ECO:0000256" key="1">
    <source>
        <dbReference type="ARBA" id="ARBA00022603"/>
    </source>
</evidence>
<evidence type="ECO:0000256" key="8">
    <source>
        <dbReference type="RuleBase" id="RU000417"/>
    </source>
</evidence>
<dbReference type="PROSITE" id="PS51679">
    <property type="entry name" value="SAM_MT_C5"/>
    <property type="match status" value="1"/>
</dbReference>
<dbReference type="GO" id="GO:0009307">
    <property type="term" value="P:DNA restriction-modification system"/>
    <property type="evidence" value="ECO:0007669"/>
    <property type="project" value="UniProtKB-KW"/>
</dbReference>
<accession>A0A6N2S0D9</accession>
<dbReference type="AlphaFoldDB" id="A0A6N2S0D9"/>
<evidence type="ECO:0000256" key="3">
    <source>
        <dbReference type="ARBA" id="ARBA00022691"/>
    </source>
</evidence>
<dbReference type="InterPro" id="IPR050390">
    <property type="entry name" value="C5-Methyltransferase"/>
</dbReference>
<feature type="active site" evidence="6">
    <location>
        <position position="141"/>
    </location>
</feature>
<keyword evidence="1 6" id="KW-0489">Methyltransferase</keyword>
<dbReference type="EC" id="2.1.1.37" evidence="8"/>
<sequence length="434" mass="50063">MLNYQTWFDLKNLRKNYKNGQNGLLMDKKYNFIDLFAGCGGLSEGFMQSGYFNGLAHVEWELPMVQTLRKRLVSKWQETEEDARKKVVLFDIQKTDELIYGHWTDESILQYGSNNSEDARHGLKYIIGDKNVDLIIGGPPCQAYSIHGRATDKNSMKDDYRNYLFESFVKVVDAFKPKAFVFENVKGMLSAKPGGQSVVERIYKAFKEIGYTTLEPDAFANAVYNAYDYSVPQNRERVILIGIKKDEKFSLSDFYNDFSRHRCSEHKVVRDAIGKLPPIFPLPIVEKIKGKNVSHKATDESDPYHLPRHCSARDIQALREWITKGMNKCSQQEAIDFYKQVTGKNTLYRKYRNLEWDKPSPTVVAHLQKDGFMFIHPDADQARFITIREAANLMTFPNDYEFLGNKAYCYKMIGNAVPVNFAKAIADSLYRIIK</sequence>
<dbReference type="EMBL" id="CACRSU010000011">
    <property type="protein sequence ID" value="VYS85771.1"/>
    <property type="molecule type" value="Genomic_DNA"/>
</dbReference>
<dbReference type="InterPro" id="IPR018117">
    <property type="entry name" value="C5_DNA_meth_AS"/>
</dbReference>
<dbReference type="GO" id="GO:0032259">
    <property type="term" value="P:methylation"/>
    <property type="evidence" value="ECO:0007669"/>
    <property type="project" value="UniProtKB-KW"/>
</dbReference>
<dbReference type="PANTHER" id="PTHR10629">
    <property type="entry name" value="CYTOSINE-SPECIFIC METHYLTRANSFERASE"/>
    <property type="match status" value="1"/>
</dbReference>
<reference evidence="9" key="1">
    <citation type="submission" date="2019-11" db="EMBL/GenBank/DDBJ databases">
        <authorList>
            <person name="Feng L."/>
        </authorList>
    </citation>
    <scope>NUCLEOTIDE SEQUENCE</scope>
    <source>
        <strain evidence="9">BintestinalisLFYP9</strain>
    </source>
</reference>
<dbReference type="Gene3D" id="3.90.120.10">
    <property type="entry name" value="DNA Methylase, subunit A, domain 2"/>
    <property type="match status" value="1"/>
</dbReference>
<dbReference type="GO" id="GO:0044027">
    <property type="term" value="P:negative regulation of gene expression via chromosomal CpG island methylation"/>
    <property type="evidence" value="ECO:0007669"/>
    <property type="project" value="TreeGrafter"/>
</dbReference>
<evidence type="ECO:0000256" key="7">
    <source>
        <dbReference type="RuleBase" id="RU000416"/>
    </source>
</evidence>
<dbReference type="Pfam" id="PF00145">
    <property type="entry name" value="DNA_methylase"/>
    <property type="match status" value="2"/>
</dbReference>
<proteinExistence type="inferred from homology"/>
<evidence type="ECO:0000313" key="9">
    <source>
        <dbReference type="EMBL" id="VYS85771.1"/>
    </source>
</evidence>
<dbReference type="NCBIfam" id="TIGR00675">
    <property type="entry name" value="dcm"/>
    <property type="match status" value="1"/>
</dbReference>
<dbReference type="Gene3D" id="3.40.50.150">
    <property type="entry name" value="Vaccinia Virus protein VP39"/>
    <property type="match status" value="1"/>
</dbReference>
<dbReference type="GO" id="GO:0003886">
    <property type="term" value="F:DNA (cytosine-5-)-methyltransferase activity"/>
    <property type="evidence" value="ECO:0007669"/>
    <property type="project" value="UniProtKB-EC"/>
</dbReference>
<dbReference type="PANTHER" id="PTHR10629:SF52">
    <property type="entry name" value="DNA (CYTOSINE-5)-METHYLTRANSFERASE 1"/>
    <property type="match status" value="1"/>
</dbReference>
<protein>
    <recommendedName>
        <fullName evidence="8">Cytosine-specific methyltransferase</fullName>
        <ecNumber evidence="8">2.1.1.37</ecNumber>
    </recommendedName>
</protein>
<dbReference type="PROSITE" id="PS00094">
    <property type="entry name" value="C5_MTASE_1"/>
    <property type="match status" value="1"/>
</dbReference>
<dbReference type="SUPFAM" id="SSF53335">
    <property type="entry name" value="S-adenosyl-L-methionine-dependent methyltransferases"/>
    <property type="match status" value="1"/>
</dbReference>
<dbReference type="PRINTS" id="PR00105">
    <property type="entry name" value="C5METTRFRASE"/>
</dbReference>
<organism evidence="9">
    <name type="scientific">Bacteroides intestinalis</name>
    <dbReference type="NCBI Taxonomy" id="329854"/>
    <lineage>
        <taxon>Bacteria</taxon>
        <taxon>Pseudomonadati</taxon>
        <taxon>Bacteroidota</taxon>
        <taxon>Bacteroidia</taxon>
        <taxon>Bacteroidales</taxon>
        <taxon>Bacteroidaceae</taxon>
        <taxon>Bacteroides</taxon>
    </lineage>
</organism>
<evidence type="ECO:0000256" key="5">
    <source>
        <dbReference type="ARBA" id="ARBA00047422"/>
    </source>
</evidence>
<dbReference type="InterPro" id="IPR001525">
    <property type="entry name" value="C5_MeTfrase"/>
</dbReference>
<gene>
    <name evidence="9" type="primary">haeIIIM</name>
    <name evidence="9" type="ORF">BILFYP9_00847</name>
</gene>
<evidence type="ECO:0000256" key="6">
    <source>
        <dbReference type="PROSITE-ProRule" id="PRU01016"/>
    </source>
</evidence>
<comment type="similarity">
    <text evidence="6 7">Belongs to the class I-like SAM-binding methyltransferase superfamily. C5-methyltransferase family.</text>
</comment>
<name>A0A6N2S0D9_9BACE</name>
<dbReference type="InterPro" id="IPR029063">
    <property type="entry name" value="SAM-dependent_MTases_sf"/>
</dbReference>
<evidence type="ECO:0000256" key="4">
    <source>
        <dbReference type="ARBA" id="ARBA00022747"/>
    </source>
</evidence>